<protein>
    <submittedName>
        <fullName evidence="2">Uncharacterized protein</fullName>
    </submittedName>
</protein>
<proteinExistence type="predicted"/>
<evidence type="ECO:0000256" key="1">
    <source>
        <dbReference type="SAM" id="MobiDB-lite"/>
    </source>
</evidence>
<dbReference type="EMBL" id="PYDT01000009">
    <property type="protein sequence ID" value="THU51170.1"/>
    <property type="molecule type" value="Genomic_DNA"/>
</dbReference>
<accession>A0A4S8IRA0</accession>
<keyword evidence="3" id="KW-1185">Reference proteome</keyword>
<comment type="caution">
    <text evidence="2">The sequence shown here is derived from an EMBL/GenBank/DDBJ whole genome shotgun (WGS) entry which is preliminary data.</text>
</comment>
<gene>
    <name evidence="2" type="ORF">C4D60_Mb06t28190</name>
</gene>
<evidence type="ECO:0000313" key="3">
    <source>
        <dbReference type="Proteomes" id="UP000317650"/>
    </source>
</evidence>
<organism evidence="2 3">
    <name type="scientific">Musa balbisiana</name>
    <name type="common">Banana</name>
    <dbReference type="NCBI Taxonomy" id="52838"/>
    <lineage>
        <taxon>Eukaryota</taxon>
        <taxon>Viridiplantae</taxon>
        <taxon>Streptophyta</taxon>
        <taxon>Embryophyta</taxon>
        <taxon>Tracheophyta</taxon>
        <taxon>Spermatophyta</taxon>
        <taxon>Magnoliopsida</taxon>
        <taxon>Liliopsida</taxon>
        <taxon>Zingiberales</taxon>
        <taxon>Musaceae</taxon>
        <taxon>Musa</taxon>
    </lineage>
</organism>
<dbReference type="AlphaFoldDB" id="A0A4S8IRA0"/>
<evidence type="ECO:0000313" key="2">
    <source>
        <dbReference type="EMBL" id="THU51170.1"/>
    </source>
</evidence>
<dbReference type="Proteomes" id="UP000317650">
    <property type="component" value="Chromosome 6"/>
</dbReference>
<reference evidence="2 3" key="1">
    <citation type="journal article" date="2019" name="Nat. Plants">
        <title>Genome sequencing of Musa balbisiana reveals subgenome evolution and function divergence in polyploid bananas.</title>
        <authorList>
            <person name="Yao X."/>
        </authorList>
    </citation>
    <scope>NUCLEOTIDE SEQUENCE [LARGE SCALE GENOMIC DNA]</scope>
    <source>
        <strain evidence="3">cv. DH-PKW</strain>
        <tissue evidence="2">Leaves</tissue>
    </source>
</reference>
<feature type="compositionally biased region" description="Low complexity" evidence="1">
    <location>
        <begin position="44"/>
        <end position="53"/>
    </location>
</feature>
<name>A0A4S8IRA0_MUSBA</name>
<sequence length="74" mass="7959">MAVPPKMEPSDVNRAFMEPAPEGNRRRTGSDEFAGEVEEGGTEPSVSPSFHHPSPQPTRLPSLDWNQLGGLASS</sequence>
<feature type="region of interest" description="Disordered" evidence="1">
    <location>
        <begin position="1"/>
        <end position="74"/>
    </location>
</feature>